<sequence length="376" mass="40562">MRALRYHGVKDLRVDNDIPEPECGDNQIKVKRELSLKPRWRSSAVMNEASCAVVIHEYSSPTFIPQPGSPHPITKESMPIPIGHEFSGEIVEIGRLAASHSNFQGQTLQVGDRVAVQPTLACFHCGPCNDGYINCCDSAGFVGLSGGGGGMSDYVCVDAQFVFKLPDHVGLDVGALVEPLAVAWHAVDQYPLKKGDSALVMGAGPIGLGVIQCLKARGAGTIIVAEVAKERQNFAKAFGATHLIDPRTEDVVKRSKEITGGQGPHVALDAAGVPASLRDAALAVRARGTIVNLAIWEKEVPFQPNTLVFGEKKYFAILGYLQSDFAGVIKALDDHSLEPERMITGKIKIDRVAQDGFRPLIEEKDRHVKILVDCRA</sequence>
<dbReference type="InterPro" id="IPR011032">
    <property type="entry name" value="GroES-like_sf"/>
</dbReference>
<dbReference type="HOGENOM" id="CLU_026673_11_0_1"/>
<proteinExistence type="inferred from homology"/>
<dbReference type="GO" id="GO:0005737">
    <property type="term" value="C:cytoplasm"/>
    <property type="evidence" value="ECO:0007669"/>
    <property type="project" value="TreeGrafter"/>
</dbReference>
<evidence type="ECO:0000256" key="4">
    <source>
        <dbReference type="ARBA" id="ARBA00022833"/>
    </source>
</evidence>
<dbReference type="SMART" id="SM00829">
    <property type="entry name" value="PKS_ER"/>
    <property type="match status" value="1"/>
</dbReference>
<dbReference type="PANTHER" id="PTHR43161:SF23">
    <property type="entry name" value="(R,R)-BUTANEDIOL DEHYDROGENASE-RELATED"/>
    <property type="match status" value="1"/>
</dbReference>
<dbReference type="Pfam" id="PF08240">
    <property type="entry name" value="ADH_N"/>
    <property type="match status" value="1"/>
</dbReference>
<evidence type="ECO:0000256" key="3">
    <source>
        <dbReference type="ARBA" id="ARBA00022723"/>
    </source>
</evidence>
<evidence type="ECO:0000259" key="7">
    <source>
        <dbReference type="SMART" id="SM00829"/>
    </source>
</evidence>
<dbReference type="OrthoDB" id="3941538at2759"/>
<evidence type="ECO:0000256" key="1">
    <source>
        <dbReference type="ARBA" id="ARBA00001947"/>
    </source>
</evidence>
<dbReference type="GO" id="GO:0034079">
    <property type="term" value="P:butanediol biosynthetic process"/>
    <property type="evidence" value="ECO:0007669"/>
    <property type="project" value="TreeGrafter"/>
</dbReference>
<dbReference type="PROSITE" id="PS00059">
    <property type="entry name" value="ADH_ZINC"/>
    <property type="match status" value="1"/>
</dbReference>
<dbReference type="GO" id="GO:0008270">
    <property type="term" value="F:zinc ion binding"/>
    <property type="evidence" value="ECO:0007669"/>
    <property type="project" value="InterPro"/>
</dbReference>
<dbReference type="InterPro" id="IPR013154">
    <property type="entry name" value="ADH-like_N"/>
</dbReference>
<keyword evidence="3 6" id="KW-0479">Metal-binding</keyword>
<evidence type="ECO:0000313" key="9">
    <source>
        <dbReference type="Proteomes" id="UP000053789"/>
    </source>
</evidence>
<evidence type="ECO:0000313" key="8">
    <source>
        <dbReference type="EMBL" id="KIW98575.1"/>
    </source>
</evidence>
<dbReference type="Pfam" id="PF00107">
    <property type="entry name" value="ADH_zinc_N"/>
    <property type="match status" value="1"/>
</dbReference>
<dbReference type="SUPFAM" id="SSF50129">
    <property type="entry name" value="GroES-like"/>
    <property type="match status" value="1"/>
</dbReference>
<dbReference type="Gene3D" id="3.90.180.10">
    <property type="entry name" value="Medium-chain alcohol dehydrogenases, catalytic domain"/>
    <property type="match status" value="1"/>
</dbReference>
<name>A0A0D2I5Q4_CLAB1</name>
<dbReference type="Proteomes" id="UP000053789">
    <property type="component" value="Unassembled WGS sequence"/>
</dbReference>
<dbReference type="AlphaFoldDB" id="A0A0D2I5Q4"/>
<feature type="domain" description="Enoyl reductase (ER)" evidence="7">
    <location>
        <begin position="56"/>
        <end position="372"/>
    </location>
</feature>
<keyword evidence="4 6" id="KW-0862">Zinc</keyword>
<dbReference type="VEuPathDB" id="FungiDB:Z519_00236"/>
<keyword evidence="5" id="KW-0560">Oxidoreductase</keyword>
<dbReference type="RefSeq" id="XP_016625244.1">
    <property type="nucleotide sequence ID" value="XM_016757995.1"/>
</dbReference>
<reference evidence="8" key="1">
    <citation type="submission" date="2015-01" db="EMBL/GenBank/DDBJ databases">
        <title>The Genome Sequence of Cladophialophora bantiana CBS 173.52.</title>
        <authorList>
            <consortium name="The Broad Institute Genomics Platform"/>
            <person name="Cuomo C."/>
            <person name="de Hoog S."/>
            <person name="Gorbushina A."/>
            <person name="Stielow B."/>
            <person name="Teixiera M."/>
            <person name="Abouelleil A."/>
            <person name="Chapman S.B."/>
            <person name="Priest M."/>
            <person name="Young S.K."/>
            <person name="Wortman J."/>
            <person name="Nusbaum C."/>
            <person name="Birren B."/>
        </authorList>
    </citation>
    <scope>NUCLEOTIDE SEQUENCE [LARGE SCALE GENOMIC DNA]</scope>
    <source>
        <strain evidence="8">CBS 173.52</strain>
    </source>
</reference>
<protein>
    <recommendedName>
        <fullName evidence="7">Enoyl reductase (ER) domain-containing protein</fullName>
    </recommendedName>
</protein>
<evidence type="ECO:0000256" key="6">
    <source>
        <dbReference type="RuleBase" id="RU361277"/>
    </source>
</evidence>
<dbReference type="GeneID" id="27693164"/>
<dbReference type="CDD" id="cd08233">
    <property type="entry name" value="butanediol_DH_like"/>
    <property type="match status" value="1"/>
</dbReference>
<dbReference type="PANTHER" id="PTHR43161">
    <property type="entry name" value="SORBITOL DEHYDROGENASE"/>
    <property type="match status" value="1"/>
</dbReference>
<dbReference type="InterPro" id="IPR036291">
    <property type="entry name" value="NAD(P)-bd_dom_sf"/>
</dbReference>
<gene>
    <name evidence="8" type="ORF">Z519_00236</name>
</gene>
<dbReference type="InterPro" id="IPR002328">
    <property type="entry name" value="ADH_Zn_CS"/>
</dbReference>
<dbReference type="Gene3D" id="3.40.50.720">
    <property type="entry name" value="NAD(P)-binding Rossmann-like Domain"/>
    <property type="match status" value="1"/>
</dbReference>
<evidence type="ECO:0000256" key="2">
    <source>
        <dbReference type="ARBA" id="ARBA00008072"/>
    </source>
</evidence>
<dbReference type="EMBL" id="KN846980">
    <property type="protein sequence ID" value="KIW98575.1"/>
    <property type="molecule type" value="Genomic_DNA"/>
</dbReference>
<comment type="similarity">
    <text evidence="2 6">Belongs to the zinc-containing alcohol dehydrogenase family.</text>
</comment>
<accession>A0A0D2I5Q4</accession>
<dbReference type="InterPro" id="IPR020843">
    <property type="entry name" value="ER"/>
</dbReference>
<comment type="cofactor">
    <cofactor evidence="1 6">
        <name>Zn(2+)</name>
        <dbReference type="ChEBI" id="CHEBI:29105"/>
    </cofactor>
</comment>
<dbReference type="InterPro" id="IPR013149">
    <property type="entry name" value="ADH-like_C"/>
</dbReference>
<dbReference type="GO" id="GO:0000721">
    <property type="term" value="F:(R,R)-butanediol dehydrogenase activity"/>
    <property type="evidence" value="ECO:0007669"/>
    <property type="project" value="TreeGrafter"/>
</dbReference>
<keyword evidence="9" id="KW-1185">Reference proteome</keyword>
<dbReference type="SUPFAM" id="SSF51735">
    <property type="entry name" value="NAD(P)-binding Rossmann-fold domains"/>
    <property type="match status" value="1"/>
</dbReference>
<organism evidence="8 9">
    <name type="scientific">Cladophialophora bantiana (strain ATCC 10958 / CBS 173.52 / CDC B-1940 / NIH 8579)</name>
    <name type="common">Xylohypha bantiana</name>
    <dbReference type="NCBI Taxonomy" id="1442370"/>
    <lineage>
        <taxon>Eukaryota</taxon>
        <taxon>Fungi</taxon>
        <taxon>Dikarya</taxon>
        <taxon>Ascomycota</taxon>
        <taxon>Pezizomycotina</taxon>
        <taxon>Eurotiomycetes</taxon>
        <taxon>Chaetothyriomycetidae</taxon>
        <taxon>Chaetothyriales</taxon>
        <taxon>Herpotrichiellaceae</taxon>
        <taxon>Cladophialophora</taxon>
    </lineage>
</organism>
<evidence type="ECO:0000256" key="5">
    <source>
        <dbReference type="ARBA" id="ARBA00023002"/>
    </source>
</evidence>